<evidence type="ECO:0000256" key="1">
    <source>
        <dbReference type="SAM" id="MobiDB-lite"/>
    </source>
</evidence>
<keyword evidence="3" id="KW-0808">Transferase</keyword>
<name>A0A1H7U699_9ACTN</name>
<dbReference type="SUPFAM" id="SSF52777">
    <property type="entry name" value="CoA-dependent acyltransferases"/>
    <property type="match status" value="1"/>
</dbReference>
<evidence type="ECO:0000313" key="3">
    <source>
        <dbReference type="EMBL" id="SEL92501.1"/>
    </source>
</evidence>
<dbReference type="EMBL" id="FOBF01000008">
    <property type="protein sequence ID" value="SEL92501.1"/>
    <property type="molecule type" value="Genomic_DNA"/>
</dbReference>
<organism evidence="3 4">
    <name type="scientific">Nonomuraea pusilla</name>
    <dbReference type="NCBI Taxonomy" id="46177"/>
    <lineage>
        <taxon>Bacteria</taxon>
        <taxon>Bacillati</taxon>
        <taxon>Actinomycetota</taxon>
        <taxon>Actinomycetes</taxon>
        <taxon>Streptosporangiales</taxon>
        <taxon>Streptosporangiaceae</taxon>
        <taxon>Nonomuraea</taxon>
    </lineage>
</organism>
<dbReference type="Proteomes" id="UP000198953">
    <property type="component" value="Unassembled WGS sequence"/>
</dbReference>
<keyword evidence="3" id="KW-0012">Acyltransferase</keyword>
<feature type="domain" description="O-acyltransferase WSD1-like N-terminal" evidence="2">
    <location>
        <begin position="53"/>
        <end position="191"/>
    </location>
</feature>
<evidence type="ECO:0000313" key="4">
    <source>
        <dbReference type="Proteomes" id="UP000198953"/>
    </source>
</evidence>
<reference evidence="3 4" key="1">
    <citation type="submission" date="2016-10" db="EMBL/GenBank/DDBJ databases">
        <authorList>
            <person name="de Groot N.N."/>
        </authorList>
    </citation>
    <scope>NUCLEOTIDE SEQUENCE [LARGE SCALE GENOMIC DNA]</scope>
    <source>
        <strain evidence="3 4">DSM 43357</strain>
    </source>
</reference>
<sequence length="437" mass="47349">MRRGGRERRPLPMTGAAGEDVQGQERRLPPLRLGPVDLALLLEGDAVPDESYWHLGVAARLPGPPPGREVVRELLAQAADRLPALTYRPAGRGARARWEPDPDFDAARHLTYQRVLPGEHVEQAVLDGLRHPLPRDRPLWSLLVLHGHADGEHVVCYRAHHAFQGGAGAATVFRSLPMSRRLPPPAPSQPPPLLRTAAGLLPAVPELLRLLAPRARWHDGRTPGGHGRWMRTVRLDGGPFRRLAAATGATVAQINLAVLSGALRAWSPHLWSGPGGGRRRGLTIWLPVGRGEAGRPGPGSRTGLIAVTLPCAEPSPLGRLRAVMEQAHQERAERVRERQALADHVPHLWMRAARHVGRRAVRNRVVATMLQAPATTPVNALDTFPVPVLPDGVPLAAAFLDLGRAVTVSLVARTSLPRAEQLPPLLEQALEELAGHV</sequence>
<evidence type="ECO:0000259" key="2">
    <source>
        <dbReference type="Pfam" id="PF03007"/>
    </source>
</evidence>
<dbReference type="STRING" id="46177.SAMN05660976_03685"/>
<dbReference type="GO" id="GO:0004144">
    <property type="term" value="F:diacylglycerol O-acyltransferase activity"/>
    <property type="evidence" value="ECO:0007669"/>
    <property type="project" value="InterPro"/>
</dbReference>
<feature type="region of interest" description="Disordered" evidence="1">
    <location>
        <begin position="1"/>
        <end position="28"/>
    </location>
</feature>
<dbReference type="Pfam" id="PF03007">
    <property type="entry name" value="WS_DGAT_cat"/>
    <property type="match status" value="1"/>
</dbReference>
<proteinExistence type="predicted"/>
<accession>A0A1H7U699</accession>
<dbReference type="GO" id="GO:0045017">
    <property type="term" value="P:glycerolipid biosynthetic process"/>
    <property type="evidence" value="ECO:0007669"/>
    <property type="project" value="InterPro"/>
</dbReference>
<keyword evidence="4" id="KW-1185">Reference proteome</keyword>
<dbReference type="InterPro" id="IPR004255">
    <property type="entry name" value="O-acyltransferase_WSD1_N"/>
</dbReference>
<dbReference type="RefSeq" id="WP_055501135.1">
    <property type="nucleotide sequence ID" value="NZ_BBZG01000001.1"/>
</dbReference>
<dbReference type="AlphaFoldDB" id="A0A1H7U699"/>
<gene>
    <name evidence="3" type="ORF">SAMN05660976_03685</name>
</gene>
<protein>
    <submittedName>
        <fullName evidence="3">Wax ester synthase-like Acyl-CoA acyltransferase domain-containing protein</fullName>
    </submittedName>
</protein>